<dbReference type="EMBL" id="JACSQU010000001">
    <property type="protein sequence ID" value="MBD7940072.1"/>
    <property type="molecule type" value="Genomic_DNA"/>
</dbReference>
<protein>
    <recommendedName>
        <fullName evidence="3">Lipoprotein</fullName>
    </recommendedName>
</protein>
<proteinExistence type="predicted"/>
<gene>
    <name evidence="1" type="ORF">H9656_01555</name>
</gene>
<evidence type="ECO:0000313" key="2">
    <source>
        <dbReference type="Proteomes" id="UP000638918"/>
    </source>
</evidence>
<evidence type="ECO:0008006" key="3">
    <source>
        <dbReference type="Google" id="ProtNLM"/>
    </source>
</evidence>
<evidence type="ECO:0000313" key="1">
    <source>
        <dbReference type="EMBL" id="MBD7940072.1"/>
    </source>
</evidence>
<organism evidence="1 2">
    <name type="scientific">Brevundimonas guildfordensis</name>
    <dbReference type="NCBI Taxonomy" id="2762241"/>
    <lineage>
        <taxon>Bacteria</taxon>
        <taxon>Pseudomonadati</taxon>
        <taxon>Pseudomonadota</taxon>
        <taxon>Alphaproteobacteria</taxon>
        <taxon>Caulobacterales</taxon>
        <taxon>Caulobacteraceae</taxon>
        <taxon>Brevundimonas</taxon>
    </lineage>
</organism>
<name>A0ABR8QXV2_9CAUL</name>
<dbReference type="RefSeq" id="WP_191742536.1">
    <property type="nucleotide sequence ID" value="NZ_JACSQU010000001.1"/>
</dbReference>
<reference evidence="1 2" key="1">
    <citation type="submission" date="2020-08" db="EMBL/GenBank/DDBJ databases">
        <title>A Genomic Blueprint of the Chicken Gut Microbiome.</title>
        <authorList>
            <person name="Gilroy R."/>
            <person name="Ravi A."/>
            <person name="Getino M."/>
            <person name="Pursley I."/>
            <person name="Horton D.L."/>
            <person name="Alikhan N.-F."/>
            <person name="Baker D."/>
            <person name="Gharbi K."/>
            <person name="Hall N."/>
            <person name="Watson M."/>
            <person name="Adriaenssens E.M."/>
            <person name="Foster-Nyarko E."/>
            <person name="Jarju S."/>
            <person name="Secka A."/>
            <person name="Antonio M."/>
            <person name="Oren A."/>
            <person name="Chaudhuri R."/>
            <person name="La Ragione R.M."/>
            <person name="Hildebrand F."/>
            <person name="Pallen M.J."/>
        </authorList>
    </citation>
    <scope>NUCLEOTIDE SEQUENCE [LARGE SCALE GENOMIC DNA]</scope>
    <source>
        <strain evidence="1 2">Sa3CVA3</strain>
    </source>
</reference>
<comment type="caution">
    <text evidence="1">The sequence shown here is derived from an EMBL/GenBank/DDBJ whole genome shotgun (WGS) entry which is preliminary data.</text>
</comment>
<sequence>MSPALVLLLALQASPKPMYPATEAWARGEIYMRTPGAAEAFNKAISDARAAGLDRSRPEVAFTLFPFATVSALGSWEEPKEVMSLYAYRMVGGMRAVAIRRFDMLQNDVKWASSAECPGLAQAVERLERVEPPTIDVPLFGDYESDAIGPSVKDGVSYTLWVRNPAWSGPGDAKYLSASYSSSSPLEEWYDAVNTAAVKCWSSTPPAAH</sequence>
<dbReference type="Proteomes" id="UP000638918">
    <property type="component" value="Unassembled WGS sequence"/>
</dbReference>
<accession>A0ABR8QXV2</accession>
<keyword evidence="2" id="KW-1185">Reference proteome</keyword>